<dbReference type="PANTHER" id="PTHR43250:SF2">
    <property type="entry name" value="EXODEOXYRIBONUCLEASE III"/>
    <property type="match status" value="1"/>
</dbReference>
<dbReference type="InterPro" id="IPR036691">
    <property type="entry name" value="Endo/exonu/phosph_ase_sf"/>
</dbReference>
<dbReference type="GO" id="GO:0006281">
    <property type="term" value="P:DNA repair"/>
    <property type="evidence" value="ECO:0007669"/>
    <property type="project" value="InterPro"/>
</dbReference>
<evidence type="ECO:0000313" key="2">
    <source>
        <dbReference type="EMBL" id="PIZ44922.1"/>
    </source>
</evidence>
<keyword evidence="2" id="KW-0269">Exonuclease</keyword>
<dbReference type="SUPFAM" id="SSF56219">
    <property type="entry name" value="DNase I-like"/>
    <property type="match status" value="1"/>
</dbReference>
<dbReference type="InterPro" id="IPR037493">
    <property type="entry name" value="ExoIII-like"/>
</dbReference>
<name>A0A2M7TG08_9BACT</name>
<dbReference type="Pfam" id="PF03372">
    <property type="entry name" value="Exo_endo_phos"/>
    <property type="match status" value="1"/>
</dbReference>
<dbReference type="Proteomes" id="UP000230553">
    <property type="component" value="Unassembled WGS sequence"/>
</dbReference>
<protein>
    <submittedName>
        <fullName evidence="2">Endonuclease/exonuclease/phosphatase</fullName>
    </submittedName>
</protein>
<comment type="caution">
    <text evidence="2">The sequence shown here is derived from an EMBL/GenBank/DDBJ whole genome shotgun (WGS) entry which is preliminary data.</text>
</comment>
<dbReference type="EMBL" id="PFNM01000029">
    <property type="protein sequence ID" value="PIZ44922.1"/>
    <property type="molecule type" value="Genomic_DNA"/>
</dbReference>
<feature type="domain" description="Endonuclease/exonuclease/phosphatase" evidence="1">
    <location>
        <begin position="17"/>
        <end position="220"/>
    </location>
</feature>
<reference evidence="3" key="1">
    <citation type="submission" date="2017-09" db="EMBL/GenBank/DDBJ databases">
        <title>Depth-based differentiation of microbial function through sediment-hosted aquifers and enrichment of novel symbionts in the deep terrestrial subsurface.</title>
        <authorList>
            <person name="Probst A.J."/>
            <person name="Ladd B."/>
            <person name="Jarett J.K."/>
            <person name="Geller-Mcgrath D.E."/>
            <person name="Sieber C.M.K."/>
            <person name="Emerson J.B."/>
            <person name="Anantharaman K."/>
            <person name="Thomas B.C."/>
            <person name="Malmstrom R."/>
            <person name="Stieglmeier M."/>
            <person name="Klingl A."/>
            <person name="Woyke T."/>
            <person name="Ryan C.M."/>
            <person name="Banfield J.F."/>
        </authorList>
    </citation>
    <scope>NUCLEOTIDE SEQUENCE [LARGE SCALE GENOMIC DNA]</scope>
</reference>
<keyword evidence="2" id="KW-0378">Hydrolase</keyword>
<organism evidence="2 3">
    <name type="scientific">Candidatus Wolfebacteria bacterium CG_4_10_14_0_2_um_filter_39_18</name>
    <dbReference type="NCBI Taxonomy" id="1975061"/>
    <lineage>
        <taxon>Bacteria</taxon>
        <taxon>Candidatus Wolfeibacteriota</taxon>
    </lineage>
</organism>
<dbReference type="Gene3D" id="3.60.10.10">
    <property type="entry name" value="Endonuclease/exonuclease/phosphatase"/>
    <property type="match status" value="1"/>
</dbReference>
<dbReference type="GO" id="GO:0004519">
    <property type="term" value="F:endonuclease activity"/>
    <property type="evidence" value="ECO:0007669"/>
    <property type="project" value="UniProtKB-KW"/>
</dbReference>
<keyword evidence="2" id="KW-0540">Nuclease</keyword>
<feature type="non-terminal residue" evidence="2">
    <location>
        <position position="221"/>
    </location>
</feature>
<gene>
    <name evidence="2" type="ORF">COY31_01460</name>
</gene>
<accession>A0A2M7TG08</accession>
<dbReference type="AlphaFoldDB" id="A0A2M7TG08"/>
<dbReference type="PANTHER" id="PTHR43250">
    <property type="entry name" value="EXODEOXYRIBONUCLEASE III"/>
    <property type="match status" value="1"/>
</dbReference>
<evidence type="ECO:0000313" key="3">
    <source>
        <dbReference type="Proteomes" id="UP000230553"/>
    </source>
</evidence>
<proteinExistence type="predicted"/>
<sequence length="221" mass="25856">MEIKNVSQANNFSLFCWNIANPSITRAGRQAEWLRKRPEDIMVLTETKQSEGCIFLERYFQAYGYNVVFPKPEKKEFGVIIVSKHPLGSSSFSDYVDFLRSRVASTKLSLSSDELEIIGIYVPSRDSSHEKIDKKKRFLKSLSNALETAPRPSRRIFCGDLNVLEPNHVPHYPFFEEWEYDFYCNLAKYQLKDAFRHLHPSIQEYSWVGRTGDGYRYDHCF</sequence>
<dbReference type="InterPro" id="IPR005135">
    <property type="entry name" value="Endo/exonuclease/phosphatase"/>
</dbReference>
<dbReference type="GO" id="GO:0008311">
    <property type="term" value="F:double-stranded DNA 3'-5' DNA exonuclease activity"/>
    <property type="evidence" value="ECO:0007669"/>
    <property type="project" value="InterPro"/>
</dbReference>
<evidence type="ECO:0000259" key="1">
    <source>
        <dbReference type="Pfam" id="PF03372"/>
    </source>
</evidence>
<keyword evidence="2" id="KW-0255">Endonuclease</keyword>